<dbReference type="PROSITE" id="PS50109">
    <property type="entry name" value="HIS_KIN"/>
    <property type="match status" value="1"/>
</dbReference>
<gene>
    <name evidence="10" type="ORF">BKCO1_6300025</name>
</gene>
<dbReference type="Pfam" id="PF02518">
    <property type="entry name" value="HATPase_c"/>
    <property type="match status" value="1"/>
</dbReference>
<dbReference type="PRINTS" id="PR00344">
    <property type="entry name" value="BCTRLSENSOR"/>
</dbReference>
<dbReference type="InterPro" id="IPR003661">
    <property type="entry name" value="HisK_dim/P_dom"/>
</dbReference>
<evidence type="ECO:0000256" key="1">
    <source>
        <dbReference type="ARBA" id="ARBA00000085"/>
    </source>
</evidence>
<evidence type="ECO:0000256" key="3">
    <source>
        <dbReference type="ARBA" id="ARBA00022553"/>
    </source>
</evidence>
<dbReference type="CDD" id="cd00082">
    <property type="entry name" value="HisKA"/>
    <property type="match status" value="1"/>
</dbReference>
<comment type="catalytic activity">
    <reaction evidence="1">
        <text>ATP + protein L-histidine = ADP + protein N-phospho-L-histidine.</text>
        <dbReference type="EC" id="2.7.13.3"/>
    </reaction>
</comment>
<dbReference type="InterPro" id="IPR001789">
    <property type="entry name" value="Sig_transdc_resp-reg_receiver"/>
</dbReference>
<name>A0A1J9QN05_9PEZI</name>
<feature type="region of interest" description="Disordered" evidence="7">
    <location>
        <begin position="609"/>
        <end position="637"/>
    </location>
</feature>
<evidence type="ECO:0000256" key="7">
    <source>
        <dbReference type="SAM" id="MobiDB-lite"/>
    </source>
</evidence>
<feature type="domain" description="Response regulatory" evidence="9">
    <location>
        <begin position="1069"/>
        <end position="1282"/>
    </location>
</feature>
<dbReference type="Pfam" id="PF00072">
    <property type="entry name" value="Response_reg"/>
    <property type="match status" value="1"/>
</dbReference>
<keyword evidence="5 10" id="KW-0418">Kinase</keyword>
<keyword evidence="11" id="KW-1185">Reference proteome</keyword>
<dbReference type="PANTHER" id="PTHR43047">
    <property type="entry name" value="TWO-COMPONENT HISTIDINE PROTEIN KINASE"/>
    <property type="match status" value="1"/>
</dbReference>
<feature type="compositionally biased region" description="Polar residues" evidence="7">
    <location>
        <begin position="1190"/>
        <end position="1223"/>
    </location>
</feature>
<keyword evidence="4" id="KW-0808">Transferase</keyword>
<proteinExistence type="predicted"/>
<dbReference type="GO" id="GO:0009927">
    <property type="term" value="F:histidine phosphotransfer kinase activity"/>
    <property type="evidence" value="ECO:0007669"/>
    <property type="project" value="TreeGrafter"/>
</dbReference>
<feature type="compositionally biased region" description="Basic and acidic residues" evidence="7">
    <location>
        <begin position="1141"/>
        <end position="1168"/>
    </location>
</feature>
<feature type="compositionally biased region" description="Basic and acidic residues" evidence="7">
    <location>
        <begin position="609"/>
        <end position="619"/>
    </location>
</feature>
<feature type="region of interest" description="Disordered" evidence="7">
    <location>
        <begin position="1141"/>
        <end position="1234"/>
    </location>
</feature>
<feature type="region of interest" description="Disordered" evidence="7">
    <location>
        <begin position="656"/>
        <end position="684"/>
    </location>
</feature>
<feature type="compositionally biased region" description="Polar residues" evidence="7">
    <location>
        <begin position="363"/>
        <end position="372"/>
    </location>
</feature>
<evidence type="ECO:0000313" key="11">
    <source>
        <dbReference type="Proteomes" id="UP000183809"/>
    </source>
</evidence>
<reference evidence="10 11" key="1">
    <citation type="submission" date="2016-10" db="EMBL/GenBank/DDBJ databases">
        <title>Proteomics and genomics reveal pathogen-plant mechanisms compatible with a hemibiotrophic lifestyle of Diplodia corticola.</title>
        <authorList>
            <person name="Fernandes I."/>
            <person name="De Jonge R."/>
            <person name="Van De Peer Y."/>
            <person name="Devreese B."/>
            <person name="Alves A."/>
            <person name="Esteves A.C."/>
        </authorList>
    </citation>
    <scope>NUCLEOTIDE SEQUENCE [LARGE SCALE GENOMIC DNA]</scope>
    <source>
        <strain evidence="10 11">CBS 112549</strain>
    </source>
</reference>
<feature type="compositionally biased region" description="Acidic residues" evidence="7">
    <location>
        <begin position="1319"/>
        <end position="1329"/>
    </location>
</feature>
<dbReference type="SMART" id="SM00065">
    <property type="entry name" value="GAF"/>
    <property type="match status" value="1"/>
</dbReference>
<dbReference type="SMART" id="SM00387">
    <property type="entry name" value="HATPase_c"/>
    <property type="match status" value="1"/>
</dbReference>
<dbReference type="Gene3D" id="3.30.450.40">
    <property type="match status" value="1"/>
</dbReference>
<dbReference type="EMBL" id="MNUE01000063">
    <property type="protein sequence ID" value="OJD30270.1"/>
    <property type="molecule type" value="Genomic_DNA"/>
</dbReference>
<feature type="compositionally biased region" description="Pro residues" evidence="7">
    <location>
        <begin position="1"/>
        <end position="17"/>
    </location>
</feature>
<dbReference type="OrthoDB" id="303614at2759"/>
<feature type="modified residue" description="4-aspartylphosphate" evidence="6">
    <location>
        <position position="1121"/>
    </location>
</feature>
<feature type="compositionally biased region" description="Low complexity" evidence="7">
    <location>
        <begin position="1224"/>
        <end position="1234"/>
    </location>
</feature>
<dbReference type="EC" id="2.7.13.3" evidence="2"/>
<feature type="domain" description="Histidine kinase" evidence="8">
    <location>
        <begin position="553"/>
        <end position="819"/>
    </location>
</feature>
<keyword evidence="3 6" id="KW-0597">Phosphoprotein</keyword>
<dbReference type="RefSeq" id="XP_020126530.1">
    <property type="nucleotide sequence ID" value="XM_020278121.1"/>
</dbReference>
<dbReference type="Pfam" id="PF00512">
    <property type="entry name" value="HisKA"/>
    <property type="match status" value="1"/>
</dbReference>
<feature type="compositionally biased region" description="Acidic residues" evidence="7">
    <location>
        <begin position="373"/>
        <end position="390"/>
    </location>
</feature>
<dbReference type="GO" id="GO:0005886">
    <property type="term" value="C:plasma membrane"/>
    <property type="evidence" value="ECO:0007669"/>
    <property type="project" value="TreeGrafter"/>
</dbReference>
<comment type="caution">
    <text evidence="10">The sequence shown here is derived from an EMBL/GenBank/DDBJ whole genome shotgun (WGS) entry which is preliminary data.</text>
</comment>
<dbReference type="SUPFAM" id="SSF55781">
    <property type="entry name" value="GAF domain-like"/>
    <property type="match status" value="1"/>
</dbReference>
<dbReference type="InterPro" id="IPR004358">
    <property type="entry name" value="Sig_transdc_His_kin-like_C"/>
</dbReference>
<evidence type="ECO:0000256" key="4">
    <source>
        <dbReference type="ARBA" id="ARBA00022679"/>
    </source>
</evidence>
<evidence type="ECO:0000259" key="9">
    <source>
        <dbReference type="PROSITE" id="PS50110"/>
    </source>
</evidence>
<dbReference type="InterPro" id="IPR029016">
    <property type="entry name" value="GAF-like_dom_sf"/>
</dbReference>
<protein>
    <recommendedName>
        <fullName evidence="2">histidine kinase</fullName>
        <ecNumber evidence="2">2.7.13.3</ecNumber>
    </recommendedName>
</protein>
<dbReference type="PROSITE" id="PS50110">
    <property type="entry name" value="RESPONSE_REGULATORY"/>
    <property type="match status" value="1"/>
</dbReference>
<feature type="region of interest" description="Disordered" evidence="7">
    <location>
        <begin position="437"/>
        <end position="469"/>
    </location>
</feature>
<evidence type="ECO:0000256" key="5">
    <source>
        <dbReference type="ARBA" id="ARBA00022777"/>
    </source>
</evidence>
<evidence type="ECO:0000256" key="2">
    <source>
        <dbReference type="ARBA" id="ARBA00012438"/>
    </source>
</evidence>
<dbReference type="Proteomes" id="UP000183809">
    <property type="component" value="Unassembled WGS sequence"/>
</dbReference>
<dbReference type="Gene3D" id="3.30.565.10">
    <property type="entry name" value="Histidine kinase-like ATPase, C-terminal domain"/>
    <property type="match status" value="1"/>
</dbReference>
<dbReference type="SUPFAM" id="SSF55874">
    <property type="entry name" value="ATPase domain of HSP90 chaperone/DNA topoisomerase II/histidine kinase"/>
    <property type="match status" value="1"/>
</dbReference>
<dbReference type="SUPFAM" id="SSF47384">
    <property type="entry name" value="Homodimeric domain of signal transducing histidine kinase"/>
    <property type="match status" value="1"/>
</dbReference>
<dbReference type="SUPFAM" id="SSF52172">
    <property type="entry name" value="CheY-like"/>
    <property type="match status" value="2"/>
</dbReference>
<feature type="region of interest" description="Disordered" evidence="7">
    <location>
        <begin position="1286"/>
        <end position="1329"/>
    </location>
</feature>
<accession>A0A1J9QN05</accession>
<dbReference type="Gene3D" id="3.40.50.2300">
    <property type="match status" value="1"/>
</dbReference>
<dbReference type="InterPro" id="IPR003018">
    <property type="entry name" value="GAF"/>
</dbReference>
<evidence type="ECO:0000259" key="8">
    <source>
        <dbReference type="PROSITE" id="PS50109"/>
    </source>
</evidence>
<dbReference type="SMART" id="SM00388">
    <property type="entry name" value="HisKA"/>
    <property type="match status" value="1"/>
</dbReference>
<sequence>MAPAPVLPPAPQRPPPAAMSQAERARDRHVCSFHPLGLDVPDLSPALFAAPDCLPPKGHRPRAASDAVLTAIAQLAVLHLRARHALISLIDSHSQTVLAEATPARPVCRDTPPFDSDTDAGDALWLGVCSFPRRAGLCELLLDGHDPPSAIVIDHLQHDRRFQARSFVQHAPRFRFYAAVPLVAQTGDVVGSLSVWDDEPRDGLGPHHVRALQDVAVAAMSYLNVSRAMDDSQRGERMVRGLTSFVTGASDLQDQAELNVPRSPPIPTTASLPTQSSDLPILERPVANGTPLNGLHPLVQTPATAADMQSPQSADDLFTLQDSILPSGAKRMFSRAANIMRDSSSLSGVIIFDASLANPGVSAGSTPSSESISDTDDASSDGKDDDDDSTGTDSPALCKILGFADTDISSRAGTHPKKDYLALAESDLKRLLNQNPQGKVFHLPPSPDSESSSGDDAAHRPRRKRTGNPRFSAVAAIMEVAQDARSAAIVPLWDFQRERWFAGALCWTTDPRRQLSYGSDLLYLRTFGNSIMAELSRLDALTIDKAKTTFVESMSHELRSPLHGILGGVEYLQSMPLDTFQTSVVTSIGLCGRTLLDTVRNVLEYSKINERNRRPDRPSKKQRPALRSSPSTPTVDLRQLTEETVEAVFSGHSYTISSTQQGEESDETFLHPGHQDMPSPSVEDSVRRPVRIILDMPDHRSWLFAMQPGVWRRILMNLFGNALKYTSVGFIRVSLSATDVDEYETEVCLTVKDSGTGISSQFLQNSLFKAFSQEDPFAPGTGLGLSIARLLVDSLGGKINVQSTQDVGTEVRVTVSLAKRTASGKNFIQTIAARVQHRRICIPGELLPKPADVQDCVAQGEHSFVKSIAGTVREWFKVQTVADVDPEADQLVIYPGPNMEYMSKPRPHKGMTVVIALDATEAATLRTDARIVGGWIEVITQPCGPYKLAKLLGLYLNRQSSTLERSSESPAGGTITTLPHHPRPSDGPGEDQAASPPAPREPVQRPSTPLKRPSLLHNATPDAAATPDQCRPLRQTPTLRSPLQRRHTREESSCRSRSVSSQGRRRGTHILIVDDNAINVRLASGFLSKNGFPDHSSASNGLEAVNMFKADPLRWAAILMDLSMPVMDGVTATREIRAWEKRRAEKGRDGGKRGGAERLSETKPMKDGDDGESGATDLTAAEVDAAASGQAKQSTTSGERMEETTPSTNQDESATTASEEGATSVSSPAPAAPVSKAGVQIIVTTGLGSASARFEALSAGADEYMTKPIQFAALTKMIRERMEAVAAASASAAPSVPASPAVSSAPPPPDTPSSVTGDDGPEDVDGVAT</sequence>
<dbReference type="Gene3D" id="1.10.287.130">
    <property type="match status" value="1"/>
</dbReference>
<feature type="compositionally biased region" description="Low complexity" evidence="7">
    <location>
        <begin position="1286"/>
        <end position="1304"/>
    </location>
</feature>
<dbReference type="InterPro" id="IPR036097">
    <property type="entry name" value="HisK_dim/P_sf"/>
</dbReference>
<dbReference type="CDD" id="cd17546">
    <property type="entry name" value="REC_hyHK_CKI1_RcsC-like"/>
    <property type="match status" value="1"/>
</dbReference>
<feature type="region of interest" description="Disordered" evidence="7">
    <location>
        <begin position="360"/>
        <end position="394"/>
    </location>
</feature>
<dbReference type="InterPro" id="IPR003594">
    <property type="entry name" value="HATPase_dom"/>
</dbReference>
<dbReference type="GO" id="GO:0000155">
    <property type="term" value="F:phosphorelay sensor kinase activity"/>
    <property type="evidence" value="ECO:0007669"/>
    <property type="project" value="InterPro"/>
</dbReference>
<dbReference type="PANTHER" id="PTHR43047:SF72">
    <property type="entry name" value="OSMOSENSING HISTIDINE PROTEIN KINASE SLN1"/>
    <property type="match status" value="1"/>
</dbReference>
<dbReference type="SMART" id="SM00448">
    <property type="entry name" value="REC"/>
    <property type="match status" value="1"/>
</dbReference>
<dbReference type="InterPro" id="IPR011006">
    <property type="entry name" value="CheY-like_superfamily"/>
</dbReference>
<evidence type="ECO:0000256" key="6">
    <source>
        <dbReference type="PROSITE-ProRule" id="PRU00169"/>
    </source>
</evidence>
<dbReference type="InterPro" id="IPR036890">
    <property type="entry name" value="HATPase_C_sf"/>
</dbReference>
<dbReference type="Pfam" id="PF01590">
    <property type="entry name" value="GAF"/>
    <property type="match status" value="1"/>
</dbReference>
<dbReference type="GeneID" id="31018382"/>
<organism evidence="10 11">
    <name type="scientific">Diplodia corticola</name>
    <dbReference type="NCBI Taxonomy" id="236234"/>
    <lineage>
        <taxon>Eukaryota</taxon>
        <taxon>Fungi</taxon>
        <taxon>Dikarya</taxon>
        <taxon>Ascomycota</taxon>
        <taxon>Pezizomycotina</taxon>
        <taxon>Dothideomycetes</taxon>
        <taxon>Dothideomycetes incertae sedis</taxon>
        <taxon>Botryosphaeriales</taxon>
        <taxon>Botryosphaeriaceae</taxon>
        <taxon>Diplodia</taxon>
    </lineage>
</organism>
<feature type="region of interest" description="Disordered" evidence="7">
    <location>
        <begin position="963"/>
        <end position="1067"/>
    </location>
</feature>
<dbReference type="InterPro" id="IPR005467">
    <property type="entry name" value="His_kinase_dom"/>
</dbReference>
<feature type="region of interest" description="Disordered" evidence="7">
    <location>
        <begin position="1"/>
        <end position="26"/>
    </location>
</feature>
<dbReference type="STRING" id="236234.A0A1J9QN05"/>
<evidence type="ECO:0000313" key="10">
    <source>
        <dbReference type="EMBL" id="OJD30270.1"/>
    </source>
</evidence>